<dbReference type="RefSeq" id="WP_151654299.1">
    <property type="nucleotide sequence ID" value="NZ_WBVX01000054.1"/>
</dbReference>
<proteinExistence type="predicted"/>
<protein>
    <submittedName>
        <fullName evidence="1">Uncharacterized protein</fullName>
    </submittedName>
</protein>
<dbReference type="Proteomes" id="UP000481643">
    <property type="component" value="Unassembled WGS sequence"/>
</dbReference>
<accession>A0A6L3Y8I8</accession>
<comment type="caution">
    <text evidence="1">The sequence shown here is derived from an EMBL/GenBank/DDBJ whole genome shotgun (WGS) entry which is preliminary data.</text>
</comment>
<sequence length="261" mass="29848">MTATDIDYLKTMMPEPYEPLASFFEHKGNLYCLASRADKQSFQASIPAAKYDVVLQAFVIPSSHELAPAAQDWTSERNEYGSYSDLWADTCRPAFGTLKTLEGNRQRGVLESVNGHVYRSIWNKDGQTAFVPANAPEALFYMQVTGIRDDIYLSNFEADLASFWRIIGSIRSWTRKDGIPMLSRLANDAVMRLRGWYYFKRQQVVVDVVENAIRELAYSLPSVRKSNAMIVDSYENEIFEMADIFQYFSLKPIGGYTMENR</sequence>
<gene>
    <name evidence="1" type="ORF">F9L08_27525</name>
</gene>
<dbReference type="AlphaFoldDB" id="A0A6L3Y8I8"/>
<evidence type="ECO:0000313" key="1">
    <source>
        <dbReference type="EMBL" id="KAB2675775.1"/>
    </source>
</evidence>
<reference evidence="1 2" key="1">
    <citation type="submission" date="2019-09" db="EMBL/GenBank/DDBJ databases">
        <title>Taxonomic organization of the family Brucellaceae based on a phylogenomic approach.</title>
        <authorList>
            <person name="Leclercq S."/>
            <person name="Cloeckaert A."/>
            <person name="Zygmunt M.S."/>
        </authorList>
    </citation>
    <scope>NUCLEOTIDE SEQUENCE [LARGE SCALE GENOMIC DNA]</scope>
    <source>
        <strain evidence="1 2">WS1830</strain>
    </source>
</reference>
<organism evidence="1 2">
    <name type="scientific">Brucella tritici</name>
    <dbReference type="NCBI Taxonomy" id="94626"/>
    <lineage>
        <taxon>Bacteria</taxon>
        <taxon>Pseudomonadati</taxon>
        <taxon>Pseudomonadota</taxon>
        <taxon>Alphaproteobacteria</taxon>
        <taxon>Hyphomicrobiales</taxon>
        <taxon>Brucellaceae</taxon>
        <taxon>Brucella/Ochrobactrum group</taxon>
        <taxon>Brucella</taxon>
    </lineage>
</organism>
<name>A0A6L3Y8I8_9HYPH</name>
<dbReference type="EMBL" id="WBVX01000054">
    <property type="protein sequence ID" value="KAB2675775.1"/>
    <property type="molecule type" value="Genomic_DNA"/>
</dbReference>
<evidence type="ECO:0000313" key="2">
    <source>
        <dbReference type="Proteomes" id="UP000481643"/>
    </source>
</evidence>